<dbReference type="RefSeq" id="WP_075035894.1">
    <property type="nucleotide sequence ID" value="NZ_FOSB01000003.1"/>
</dbReference>
<keyword evidence="1" id="KW-0472">Membrane</keyword>
<reference evidence="3" key="1">
    <citation type="submission" date="2016-10" db="EMBL/GenBank/DDBJ databases">
        <authorList>
            <person name="Varghese N."/>
            <person name="Submissions S."/>
        </authorList>
    </citation>
    <scope>NUCLEOTIDE SEQUENCE [LARGE SCALE GENOMIC DNA]</scope>
    <source>
        <strain evidence="3">CGMCC 1.3704</strain>
    </source>
</reference>
<dbReference type="Proteomes" id="UP000183557">
    <property type="component" value="Unassembled WGS sequence"/>
</dbReference>
<evidence type="ECO:0000256" key="1">
    <source>
        <dbReference type="SAM" id="Phobius"/>
    </source>
</evidence>
<dbReference type="OrthoDB" id="2974224at2"/>
<proteinExistence type="predicted"/>
<gene>
    <name evidence="2" type="ORF">SAMN04487936_103296</name>
</gene>
<keyword evidence="1" id="KW-0812">Transmembrane</keyword>
<accession>A0A1I3TB80</accession>
<dbReference type="AlphaFoldDB" id="A0A1I3TB80"/>
<organism evidence="2 3">
    <name type="scientific">Halobacillus dabanensis</name>
    <dbReference type="NCBI Taxonomy" id="240302"/>
    <lineage>
        <taxon>Bacteria</taxon>
        <taxon>Bacillati</taxon>
        <taxon>Bacillota</taxon>
        <taxon>Bacilli</taxon>
        <taxon>Bacillales</taxon>
        <taxon>Bacillaceae</taxon>
        <taxon>Halobacillus</taxon>
    </lineage>
</organism>
<evidence type="ECO:0008006" key="4">
    <source>
        <dbReference type="Google" id="ProtNLM"/>
    </source>
</evidence>
<feature type="transmembrane region" description="Helical" evidence="1">
    <location>
        <begin position="54"/>
        <end position="71"/>
    </location>
</feature>
<dbReference type="STRING" id="240302.BN982_03290"/>
<keyword evidence="3" id="KW-1185">Reference proteome</keyword>
<evidence type="ECO:0000313" key="3">
    <source>
        <dbReference type="Proteomes" id="UP000183557"/>
    </source>
</evidence>
<dbReference type="EMBL" id="FOSB01000003">
    <property type="protein sequence ID" value="SFJ67762.1"/>
    <property type="molecule type" value="Genomic_DNA"/>
</dbReference>
<sequence length="100" mass="11430">MKRHLTFGIVFLFLLLSLPFTHGDQHSGYFKGDVQESTLAEYSPNTDDHSDKKAIISAFAVFILLVSTVVQETSKSGRPFRKLFFLNPTFYQSNYVIHNL</sequence>
<evidence type="ECO:0000313" key="2">
    <source>
        <dbReference type="EMBL" id="SFJ67762.1"/>
    </source>
</evidence>
<protein>
    <recommendedName>
        <fullName evidence="4">Transmembrane protein</fullName>
    </recommendedName>
</protein>
<name>A0A1I3TB80_HALDA</name>
<keyword evidence="1" id="KW-1133">Transmembrane helix</keyword>